<organism evidence="2">
    <name type="scientific">uncultured Chloroflexia bacterium</name>
    <dbReference type="NCBI Taxonomy" id="1672391"/>
    <lineage>
        <taxon>Bacteria</taxon>
        <taxon>Bacillati</taxon>
        <taxon>Chloroflexota</taxon>
        <taxon>Chloroflexia</taxon>
        <taxon>environmental samples</taxon>
    </lineage>
</organism>
<sequence length="92" mass="9681">MLVVYTIPLLEQVAKVERVVDSSTQRIVRVPVDADQEGSYSHSTSSTVGALRHKHSIAGKTGAAGAGDEWSKGKRGEHGGSPPRIVTQCPSG</sequence>
<accession>A0A6J4IMU0</accession>
<gene>
    <name evidence="2" type="ORF">AVDCRST_MAG26-2042</name>
</gene>
<name>A0A6J4IMU0_9CHLR</name>
<protein>
    <submittedName>
        <fullName evidence="2">Uncharacterized protein</fullName>
    </submittedName>
</protein>
<feature type="compositionally biased region" description="Basic and acidic residues" evidence="1">
    <location>
        <begin position="69"/>
        <end position="78"/>
    </location>
</feature>
<evidence type="ECO:0000313" key="2">
    <source>
        <dbReference type="EMBL" id="CAA9254590.1"/>
    </source>
</evidence>
<evidence type="ECO:0000256" key="1">
    <source>
        <dbReference type="SAM" id="MobiDB-lite"/>
    </source>
</evidence>
<dbReference type="AlphaFoldDB" id="A0A6J4IMU0"/>
<proteinExistence type="predicted"/>
<feature type="region of interest" description="Disordered" evidence="1">
    <location>
        <begin position="35"/>
        <end position="92"/>
    </location>
</feature>
<dbReference type="EMBL" id="CADCTK010000469">
    <property type="protein sequence ID" value="CAA9254590.1"/>
    <property type="molecule type" value="Genomic_DNA"/>
</dbReference>
<feature type="compositionally biased region" description="Polar residues" evidence="1">
    <location>
        <begin position="38"/>
        <end position="48"/>
    </location>
</feature>
<reference evidence="2" key="1">
    <citation type="submission" date="2020-02" db="EMBL/GenBank/DDBJ databases">
        <authorList>
            <person name="Meier V. D."/>
        </authorList>
    </citation>
    <scope>NUCLEOTIDE SEQUENCE</scope>
    <source>
        <strain evidence="2">AVDCRST_MAG26</strain>
    </source>
</reference>